<reference evidence="1 2" key="1">
    <citation type="submission" date="2020-08" db="EMBL/GenBank/DDBJ databases">
        <title>Sequencing the genomes of 1000 actinobacteria strains.</title>
        <authorList>
            <person name="Klenk H.-P."/>
        </authorList>
    </citation>
    <scope>NUCLEOTIDE SEQUENCE [LARGE SCALE GENOMIC DNA]</scope>
    <source>
        <strain evidence="1 2">DSM 44593</strain>
    </source>
</reference>
<dbReference type="RefSeq" id="WP_184632688.1">
    <property type="nucleotide sequence ID" value="NZ_BAABKT010000044.1"/>
</dbReference>
<proteinExistence type="predicted"/>
<accession>A0A841E5S4</accession>
<dbReference type="Gene3D" id="3.40.1490.10">
    <property type="entry name" value="Bit1"/>
    <property type="match status" value="1"/>
</dbReference>
<protein>
    <recommendedName>
        <fullName evidence="3">DUF2000 domain-containing protein</fullName>
    </recommendedName>
</protein>
<dbReference type="Proteomes" id="UP000578077">
    <property type="component" value="Unassembled WGS sequence"/>
</dbReference>
<sequence length="159" mass="16105">MVDTPTGAIGFAPDEVATGEPTRSARLKWVVVVEEGTPPGRAANAAVCVAAATAQGVSGLLGPDAEDAGGSLHPGLPWAGCTILSATGARLAALRSRAAASDGVHVVDMPAAAQRTRVYDVYLQHVAATPGTELDYSAVSLVGPRNRISTMVHGLPLLT</sequence>
<name>A0A841E5S4_9ACTN</name>
<dbReference type="EMBL" id="JACHLY010000001">
    <property type="protein sequence ID" value="MBB5996503.1"/>
    <property type="molecule type" value="Genomic_DNA"/>
</dbReference>
<dbReference type="InterPro" id="IPR018988">
    <property type="entry name" value="DUF2000"/>
</dbReference>
<comment type="caution">
    <text evidence="1">The sequence shown here is derived from an EMBL/GenBank/DDBJ whole genome shotgun (WGS) entry which is preliminary data.</text>
</comment>
<gene>
    <name evidence="1" type="ORF">HNR25_000254</name>
</gene>
<dbReference type="InterPro" id="IPR023476">
    <property type="entry name" value="Pep_tRNA_hydro_II_dom_sf"/>
</dbReference>
<keyword evidence="2" id="KW-1185">Reference proteome</keyword>
<evidence type="ECO:0000313" key="2">
    <source>
        <dbReference type="Proteomes" id="UP000578077"/>
    </source>
</evidence>
<dbReference type="SUPFAM" id="SSF102462">
    <property type="entry name" value="Peptidyl-tRNA hydrolase II"/>
    <property type="match status" value="1"/>
</dbReference>
<organism evidence="1 2">
    <name type="scientific">Streptomonospora salina</name>
    <dbReference type="NCBI Taxonomy" id="104205"/>
    <lineage>
        <taxon>Bacteria</taxon>
        <taxon>Bacillati</taxon>
        <taxon>Actinomycetota</taxon>
        <taxon>Actinomycetes</taxon>
        <taxon>Streptosporangiales</taxon>
        <taxon>Nocardiopsidaceae</taxon>
        <taxon>Streptomonospora</taxon>
    </lineage>
</organism>
<evidence type="ECO:0008006" key="3">
    <source>
        <dbReference type="Google" id="ProtNLM"/>
    </source>
</evidence>
<evidence type="ECO:0000313" key="1">
    <source>
        <dbReference type="EMBL" id="MBB5996503.1"/>
    </source>
</evidence>
<dbReference type="Pfam" id="PF09391">
    <property type="entry name" value="DUF2000"/>
    <property type="match status" value="1"/>
</dbReference>
<dbReference type="AlphaFoldDB" id="A0A841E5S4"/>